<dbReference type="PANTHER" id="PTHR11654">
    <property type="entry name" value="OLIGOPEPTIDE TRANSPORTER-RELATED"/>
    <property type="match status" value="1"/>
</dbReference>
<evidence type="ECO:0000313" key="2">
    <source>
        <dbReference type="EMBL" id="KAK3012873.1"/>
    </source>
</evidence>
<sequence>KHIQIDAQVGHKPCIRAFGSDQFDASDLDEFKVQSSFFSWWVGFLDLESSASLWAFIADILAWNSDVLKAIRFIGELTQPYPLKWMLWEPCLTSVLYNSVPRLLQTQVLAEIDGTRAISSAPDTRYADMVPREKFVVEVEEAKALLWLIPYNNASKNRDWITLSALSMIMAAIVEEKRLQTAFKYELIDKPEAIVGMSVWWSVPHCVVWRC</sequence>
<dbReference type="AlphaFoldDB" id="A0AA88VS99"/>
<protein>
    <submittedName>
        <fullName evidence="2">Uncharacterized protein</fullName>
    </submittedName>
</protein>
<comment type="caution">
    <text evidence="2">The sequence shown here is derived from an EMBL/GenBank/DDBJ whole genome shotgun (WGS) entry which is preliminary data.</text>
</comment>
<keyword evidence="3" id="KW-1185">Reference proteome</keyword>
<dbReference type="InterPro" id="IPR036259">
    <property type="entry name" value="MFS_trans_sf"/>
</dbReference>
<accession>A0AA88VS99</accession>
<name>A0AA88VS99_9ASTE</name>
<evidence type="ECO:0000256" key="1">
    <source>
        <dbReference type="ARBA" id="ARBA00044504"/>
    </source>
</evidence>
<feature type="non-terminal residue" evidence="2">
    <location>
        <position position="211"/>
    </location>
</feature>
<reference evidence="2" key="1">
    <citation type="submission" date="2022-12" db="EMBL/GenBank/DDBJ databases">
        <title>Draft genome assemblies for two species of Escallonia (Escalloniales).</title>
        <authorList>
            <person name="Chanderbali A."/>
            <person name="Dervinis C."/>
            <person name="Anghel I."/>
            <person name="Soltis D."/>
            <person name="Soltis P."/>
            <person name="Zapata F."/>
        </authorList>
    </citation>
    <scope>NUCLEOTIDE SEQUENCE</scope>
    <source>
        <strain evidence="2">UCBG64.0493</strain>
        <tissue evidence="2">Leaf</tissue>
    </source>
</reference>
<gene>
    <name evidence="2" type="ORF">RJ639_009850</name>
</gene>
<dbReference type="EMBL" id="JAVXUP010001342">
    <property type="protein sequence ID" value="KAK3012873.1"/>
    <property type="molecule type" value="Genomic_DNA"/>
</dbReference>
<evidence type="ECO:0000313" key="3">
    <source>
        <dbReference type="Proteomes" id="UP001188597"/>
    </source>
</evidence>
<organism evidence="2 3">
    <name type="scientific">Escallonia herrerae</name>
    <dbReference type="NCBI Taxonomy" id="1293975"/>
    <lineage>
        <taxon>Eukaryota</taxon>
        <taxon>Viridiplantae</taxon>
        <taxon>Streptophyta</taxon>
        <taxon>Embryophyta</taxon>
        <taxon>Tracheophyta</taxon>
        <taxon>Spermatophyta</taxon>
        <taxon>Magnoliopsida</taxon>
        <taxon>eudicotyledons</taxon>
        <taxon>Gunneridae</taxon>
        <taxon>Pentapetalae</taxon>
        <taxon>asterids</taxon>
        <taxon>campanulids</taxon>
        <taxon>Escalloniales</taxon>
        <taxon>Escalloniaceae</taxon>
        <taxon>Escallonia</taxon>
    </lineage>
</organism>
<comment type="similarity">
    <text evidence="1">Belongs to the major facilitator superfamily. Phosphate:H(+) symporter (TC 2.A.1.9) family.</text>
</comment>
<proteinExistence type="inferred from homology"/>
<dbReference type="Proteomes" id="UP001188597">
    <property type="component" value="Unassembled WGS sequence"/>
</dbReference>
<dbReference type="Gene3D" id="1.20.1250.20">
    <property type="entry name" value="MFS general substrate transporter like domains"/>
    <property type="match status" value="1"/>
</dbReference>